<evidence type="ECO:0000259" key="5">
    <source>
        <dbReference type="Pfam" id="PF00700"/>
    </source>
</evidence>
<dbReference type="Gene3D" id="1.20.1330.10">
    <property type="entry name" value="f41 fragment of flagellin, N-terminal domain"/>
    <property type="match status" value="1"/>
</dbReference>
<sequence>MGSWEVRRHFSDLAGNAFNLNRTRAAAEVDCHLYFTPTSPNSRYDSILAIQYSRYSEFPGSFVFEAESNGSKTSFKINGEKTMVAISTTNNGVAMAALRRVNADLTTTQNRIATGLRVGSAKDDAGIWATATKIRSDISASESVKSNLSTAKAQVDAASAALDEISALVDEVAKITASVAAAGGTATTSQVNQVVAFQTQITALMGSSTVNGKNLLGAAGAPNNLSVATGVSDGALVGTVAYTAGLPTAGAGMTELMAVTDAASLAAFTSTDAATAQSEIAAIATKLGAVSKGLDSAMSFNDRMADVRNNALGGLVDADLERETAKMQALQVRQQLAYQAISMSNNSAQNILMLFR</sequence>
<evidence type="ECO:0000259" key="4">
    <source>
        <dbReference type="Pfam" id="PF00669"/>
    </source>
</evidence>
<evidence type="ECO:0000256" key="2">
    <source>
        <dbReference type="ARBA" id="ARBA00023143"/>
    </source>
</evidence>
<keyword evidence="7" id="KW-1185">Reference proteome</keyword>
<keyword evidence="6" id="KW-0966">Cell projection</keyword>
<evidence type="ECO:0000256" key="3">
    <source>
        <dbReference type="RuleBase" id="RU362073"/>
    </source>
</evidence>
<dbReference type="PANTHER" id="PTHR42792:SF2">
    <property type="entry name" value="FLAGELLIN"/>
    <property type="match status" value="1"/>
</dbReference>
<dbReference type="InterPro" id="IPR001029">
    <property type="entry name" value="Flagellin_N"/>
</dbReference>
<dbReference type="RefSeq" id="WP_139224568.1">
    <property type="nucleotide sequence ID" value="NZ_FOOA01000003.1"/>
</dbReference>
<feature type="domain" description="Flagellin C-terminal" evidence="5">
    <location>
        <begin position="275"/>
        <end position="355"/>
    </location>
</feature>
<keyword evidence="3" id="KW-0964">Secreted</keyword>
<dbReference type="SUPFAM" id="SSF64518">
    <property type="entry name" value="Phase 1 flagellin"/>
    <property type="match status" value="1"/>
</dbReference>
<gene>
    <name evidence="6" type="ORF">GGR05_001711</name>
</gene>
<dbReference type="Pfam" id="PF00669">
    <property type="entry name" value="Flagellin_N"/>
    <property type="match status" value="1"/>
</dbReference>
<protein>
    <recommendedName>
        <fullName evidence="3">Flagellin</fullName>
    </recommendedName>
</protein>
<evidence type="ECO:0000313" key="7">
    <source>
        <dbReference type="Proteomes" id="UP000531216"/>
    </source>
</evidence>
<dbReference type="Pfam" id="PF00700">
    <property type="entry name" value="Flagellin_C"/>
    <property type="match status" value="1"/>
</dbReference>
<dbReference type="GO" id="GO:0009288">
    <property type="term" value="C:bacterial-type flagellum"/>
    <property type="evidence" value="ECO:0007669"/>
    <property type="project" value="UniProtKB-SubCell"/>
</dbReference>
<dbReference type="GO" id="GO:0005198">
    <property type="term" value="F:structural molecule activity"/>
    <property type="evidence" value="ECO:0007669"/>
    <property type="project" value="UniProtKB-UniRule"/>
</dbReference>
<comment type="caution">
    <text evidence="6">The sequence shown here is derived from an EMBL/GenBank/DDBJ whole genome shotgun (WGS) entry which is preliminary data.</text>
</comment>
<keyword evidence="2 3" id="KW-0975">Bacterial flagellum</keyword>
<reference evidence="6 7" key="1">
    <citation type="submission" date="2020-08" db="EMBL/GenBank/DDBJ databases">
        <title>Genomic Encyclopedia of Type Strains, Phase IV (KMG-IV): sequencing the most valuable type-strain genomes for metagenomic binning, comparative biology and taxonomic classification.</title>
        <authorList>
            <person name="Goeker M."/>
        </authorList>
    </citation>
    <scope>NUCLEOTIDE SEQUENCE [LARGE SCALE GENOMIC DNA]</scope>
    <source>
        <strain evidence="6 7">DSM 25024</strain>
    </source>
</reference>
<evidence type="ECO:0000313" key="6">
    <source>
        <dbReference type="EMBL" id="MBB3935567.1"/>
    </source>
</evidence>
<feature type="domain" description="Flagellin N-terminal" evidence="4">
    <location>
        <begin position="94"/>
        <end position="217"/>
    </location>
</feature>
<proteinExistence type="inferred from homology"/>
<dbReference type="OrthoDB" id="8328560at2"/>
<dbReference type="EMBL" id="JACIDO010000003">
    <property type="protein sequence ID" value="MBB3935567.1"/>
    <property type="molecule type" value="Genomic_DNA"/>
</dbReference>
<dbReference type="InterPro" id="IPR001492">
    <property type="entry name" value="Flagellin"/>
</dbReference>
<keyword evidence="6" id="KW-0969">Cilium</keyword>
<comment type="subcellular location">
    <subcellularLocation>
        <location evidence="3">Secreted</location>
    </subcellularLocation>
    <subcellularLocation>
        <location evidence="3">Bacterial flagellum</location>
    </subcellularLocation>
</comment>
<dbReference type="GO" id="GO:0005576">
    <property type="term" value="C:extracellular region"/>
    <property type="evidence" value="ECO:0007669"/>
    <property type="project" value="UniProtKB-SubCell"/>
</dbReference>
<evidence type="ECO:0000256" key="1">
    <source>
        <dbReference type="ARBA" id="ARBA00005709"/>
    </source>
</evidence>
<comment type="function">
    <text evidence="3">Flagellin is the subunit protein which polymerizes to form the filaments of bacterial flagella.</text>
</comment>
<comment type="similarity">
    <text evidence="1 3">Belongs to the bacterial flagellin family.</text>
</comment>
<organism evidence="6 7">
    <name type="scientific">Aureimonas phyllosphaerae</name>
    <dbReference type="NCBI Taxonomy" id="1166078"/>
    <lineage>
        <taxon>Bacteria</taxon>
        <taxon>Pseudomonadati</taxon>
        <taxon>Pseudomonadota</taxon>
        <taxon>Alphaproteobacteria</taxon>
        <taxon>Hyphomicrobiales</taxon>
        <taxon>Aurantimonadaceae</taxon>
        <taxon>Aureimonas</taxon>
    </lineage>
</organism>
<dbReference type="InterPro" id="IPR046358">
    <property type="entry name" value="Flagellin_C"/>
</dbReference>
<dbReference type="AlphaFoldDB" id="A0A7W6FV11"/>
<dbReference type="PANTHER" id="PTHR42792">
    <property type="entry name" value="FLAGELLIN"/>
    <property type="match status" value="1"/>
</dbReference>
<accession>A0A7W6FV11</accession>
<dbReference type="Proteomes" id="UP000531216">
    <property type="component" value="Unassembled WGS sequence"/>
</dbReference>
<keyword evidence="6" id="KW-0282">Flagellum</keyword>
<name>A0A7W6FV11_9HYPH</name>